<gene>
    <name evidence="1" type="ORF">K443DRAFT_12952</name>
</gene>
<organism evidence="1 2">
    <name type="scientific">Laccaria amethystina LaAM-08-1</name>
    <dbReference type="NCBI Taxonomy" id="1095629"/>
    <lineage>
        <taxon>Eukaryota</taxon>
        <taxon>Fungi</taxon>
        <taxon>Dikarya</taxon>
        <taxon>Basidiomycota</taxon>
        <taxon>Agaricomycotina</taxon>
        <taxon>Agaricomycetes</taxon>
        <taxon>Agaricomycetidae</taxon>
        <taxon>Agaricales</taxon>
        <taxon>Agaricineae</taxon>
        <taxon>Hydnangiaceae</taxon>
        <taxon>Laccaria</taxon>
    </lineage>
</organism>
<name>A0A0C9X6S1_9AGAR</name>
<evidence type="ECO:0000313" key="1">
    <source>
        <dbReference type="EMBL" id="KIJ93341.1"/>
    </source>
</evidence>
<evidence type="ECO:0000313" key="2">
    <source>
        <dbReference type="Proteomes" id="UP000054477"/>
    </source>
</evidence>
<dbReference type="EMBL" id="KN838850">
    <property type="protein sequence ID" value="KIJ93341.1"/>
    <property type="molecule type" value="Genomic_DNA"/>
</dbReference>
<keyword evidence="2" id="KW-1185">Reference proteome</keyword>
<dbReference type="Proteomes" id="UP000054477">
    <property type="component" value="Unassembled WGS sequence"/>
</dbReference>
<proteinExistence type="predicted"/>
<protein>
    <submittedName>
        <fullName evidence="1">Uncharacterized protein</fullName>
    </submittedName>
</protein>
<reference evidence="2" key="2">
    <citation type="submission" date="2015-01" db="EMBL/GenBank/DDBJ databases">
        <title>Evolutionary Origins and Diversification of the Mycorrhizal Mutualists.</title>
        <authorList>
            <consortium name="DOE Joint Genome Institute"/>
            <consortium name="Mycorrhizal Genomics Consortium"/>
            <person name="Kohler A."/>
            <person name="Kuo A."/>
            <person name="Nagy L.G."/>
            <person name="Floudas D."/>
            <person name="Copeland A."/>
            <person name="Barry K.W."/>
            <person name="Cichocki N."/>
            <person name="Veneault-Fourrey C."/>
            <person name="LaButti K."/>
            <person name="Lindquist E.A."/>
            <person name="Lipzen A."/>
            <person name="Lundell T."/>
            <person name="Morin E."/>
            <person name="Murat C."/>
            <person name="Riley R."/>
            <person name="Ohm R."/>
            <person name="Sun H."/>
            <person name="Tunlid A."/>
            <person name="Henrissat B."/>
            <person name="Grigoriev I.V."/>
            <person name="Hibbett D.S."/>
            <person name="Martin F."/>
        </authorList>
    </citation>
    <scope>NUCLEOTIDE SEQUENCE [LARGE SCALE GENOMIC DNA]</scope>
    <source>
        <strain evidence="2">LaAM-08-1</strain>
    </source>
</reference>
<dbReference type="AlphaFoldDB" id="A0A0C9X6S1"/>
<accession>A0A0C9X6S1</accession>
<sequence>MHSVNLSKSFCYSISVLPICTFPKYQELLNKYHSCFFIVLTQLNHSPQLSPQLPQWAN</sequence>
<dbReference type="HOGENOM" id="CLU_2979444_0_0_1"/>
<reference evidence="1 2" key="1">
    <citation type="submission" date="2014-04" db="EMBL/GenBank/DDBJ databases">
        <authorList>
            <consortium name="DOE Joint Genome Institute"/>
            <person name="Kuo A."/>
            <person name="Kohler A."/>
            <person name="Nagy L.G."/>
            <person name="Floudas D."/>
            <person name="Copeland A."/>
            <person name="Barry K.W."/>
            <person name="Cichocki N."/>
            <person name="Veneault-Fourrey C."/>
            <person name="LaButti K."/>
            <person name="Lindquist E.A."/>
            <person name="Lipzen A."/>
            <person name="Lundell T."/>
            <person name="Morin E."/>
            <person name="Murat C."/>
            <person name="Sun H."/>
            <person name="Tunlid A."/>
            <person name="Henrissat B."/>
            <person name="Grigoriev I.V."/>
            <person name="Hibbett D.S."/>
            <person name="Martin F."/>
            <person name="Nordberg H.P."/>
            <person name="Cantor M.N."/>
            <person name="Hua S.X."/>
        </authorList>
    </citation>
    <scope>NUCLEOTIDE SEQUENCE [LARGE SCALE GENOMIC DNA]</scope>
    <source>
        <strain evidence="1 2">LaAM-08-1</strain>
    </source>
</reference>